<evidence type="ECO:0000313" key="3">
    <source>
        <dbReference type="Proteomes" id="UP001232536"/>
    </source>
</evidence>
<evidence type="ECO:0000313" key="2">
    <source>
        <dbReference type="EMBL" id="MDO8107098.1"/>
    </source>
</evidence>
<dbReference type="Pfam" id="PF09995">
    <property type="entry name" value="MPAB_Lcp_cat"/>
    <property type="match status" value="1"/>
</dbReference>
<reference evidence="2 3" key="1">
    <citation type="submission" date="2023-07" db="EMBL/GenBank/DDBJ databases">
        <title>Description of novel actinomycetes strains, isolated from tidal flat sediment.</title>
        <authorList>
            <person name="Lu C."/>
        </authorList>
    </citation>
    <scope>NUCLEOTIDE SEQUENCE [LARGE SCALE GENOMIC DNA]</scope>
    <source>
        <strain evidence="2 3">SYSU T00b441</strain>
    </source>
</reference>
<comment type="caution">
    <text evidence="2">The sequence shown here is derived from an EMBL/GenBank/DDBJ whole genome shotgun (WGS) entry which is preliminary data.</text>
</comment>
<protein>
    <submittedName>
        <fullName evidence="2">Oxygenase MpaB family protein</fullName>
        <ecNumber evidence="2">1.-.-.-</ecNumber>
    </submittedName>
</protein>
<dbReference type="PANTHER" id="PTHR36151:SF3">
    <property type="entry name" value="ER-BOUND OXYGENASE MPAB_MPAB'_RUBBER OXYGENASE CATALYTIC DOMAIN-CONTAINING PROTEIN"/>
    <property type="match status" value="1"/>
</dbReference>
<evidence type="ECO:0000259" key="1">
    <source>
        <dbReference type="Pfam" id="PF09995"/>
    </source>
</evidence>
<keyword evidence="3" id="KW-1185">Reference proteome</keyword>
<dbReference type="EMBL" id="JAUQYP010000001">
    <property type="protein sequence ID" value="MDO8107098.1"/>
    <property type="molecule type" value="Genomic_DNA"/>
</dbReference>
<accession>A0ABT9DCZ4</accession>
<dbReference type="InterPro" id="IPR018713">
    <property type="entry name" value="MPAB/Lcp_cat_dom"/>
</dbReference>
<sequence>MTTSRAGTSADAVTRLRVSAAGAVLRKVAGPDPTAARAAVHQAPGPRWFPPDSAIARVHGDASMFVGGIRALLLQSLHPRAMAAVAAHSGYRGDPWGRLQRTATYLAQTTFGPVEQAEQAVAVVRSVHRRVVGVSEEGEPYAASDPDLLAWVHLAEVDSFLLAHQRYGRRPLDDAGCDAYVAQTAQVGERLGAQDLPRTVVELHTALGAYRPQLRGTRPAREAAEFLHHETPLPAVARPFFEALWGAAVALLPVWARPELGLPVLRRPEGVAARAGGLAMTHAIRWALDAADPGGPPGEEHRGGPTA</sequence>
<name>A0ABT9DCZ4_9CELL</name>
<dbReference type="GO" id="GO:0016491">
    <property type="term" value="F:oxidoreductase activity"/>
    <property type="evidence" value="ECO:0007669"/>
    <property type="project" value="UniProtKB-KW"/>
</dbReference>
<organism evidence="2 3">
    <name type="scientific">Actinotalea lenta</name>
    <dbReference type="NCBI Taxonomy" id="3064654"/>
    <lineage>
        <taxon>Bacteria</taxon>
        <taxon>Bacillati</taxon>
        <taxon>Actinomycetota</taxon>
        <taxon>Actinomycetes</taxon>
        <taxon>Micrococcales</taxon>
        <taxon>Cellulomonadaceae</taxon>
        <taxon>Actinotalea</taxon>
    </lineage>
</organism>
<dbReference type="Proteomes" id="UP001232536">
    <property type="component" value="Unassembled WGS sequence"/>
</dbReference>
<dbReference type="EC" id="1.-.-.-" evidence="2"/>
<feature type="domain" description="ER-bound oxygenase mpaB/mpaB'/Rubber oxygenase catalytic" evidence="1">
    <location>
        <begin position="57"/>
        <end position="276"/>
    </location>
</feature>
<gene>
    <name evidence="2" type="ORF">Q6348_07790</name>
</gene>
<dbReference type="RefSeq" id="WP_304600733.1">
    <property type="nucleotide sequence ID" value="NZ_JAUQYP010000001.1"/>
</dbReference>
<keyword evidence="2" id="KW-0560">Oxidoreductase</keyword>
<proteinExistence type="predicted"/>
<dbReference type="PANTHER" id="PTHR36151">
    <property type="entry name" value="BLR2777 PROTEIN"/>
    <property type="match status" value="1"/>
</dbReference>